<keyword evidence="1" id="KW-0812">Transmembrane</keyword>
<feature type="transmembrane region" description="Helical" evidence="1">
    <location>
        <begin position="25"/>
        <end position="44"/>
    </location>
</feature>
<dbReference type="Gene3D" id="1.20.1300.10">
    <property type="entry name" value="Fumarate reductase/succinate dehydrogenase, transmembrane subunit"/>
    <property type="match status" value="1"/>
</dbReference>
<dbReference type="InterPro" id="IPR034804">
    <property type="entry name" value="SQR/QFR_C/D"/>
</dbReference>
<dbReference type="Proteomes" id="UP000000844">
    <property type="component" value="Chromosome"/>
</dbReference>
<protein>
    <submittedName>
        <fullName evidence="2">Succinate dehydrogenase (Or fumarate reductase) cytochrome b subunit, b558 family</fullName>
    </submittedName>
</protein>
<accession>D3QBX1</accession>
<name>D3QBX1_STANL</name>
<dbReference type="HOGENOM" id="CLU_077968_1_0_11"/>
<organism evidence="2 3">
    <name type="scientific">Stackebrandtia nassauensis (strain DSM 44728 / CIP 108903 / NRRL B-16338 / NBRC 102104 / LLR-40K-21)</name>
    <dbReference type="NCBI Taxonomy" id="446470"/>
    <lineage>
        <taxon>Bacteria</taxon>
        <taxon>Bacillati</taxon>
        <taxon>Actinomycetota</taxon>
        <taxon>Actinomycetes</taxon>
        <taxon>Glycomycetales</taxon>
        <taxon>Glycomycetaceae</taxon>
        <taxon>Stackebrandtia</taxon>
    </lineage>
</organism>
<evidence type="ECO:0000313" key="2">
    <source>
        <dbReference type="EMBL" id="ADD44860.1"/>
    </source>
</evidence>
<feature type="transmembrane region" description="Helical" evidence="1">
    <location>
        <begin position="75"/>
        <end position="97"/>
    </location>
</feature>
<feature type="transmembrane region" description="Helical" evidence="1">
    <location>
        <begin position="207"/>
        <end position="231"/>
    </location>
</feature>
<dbReference type="EMBL" id="CP001778">
    <property type="protein sequence ID" value="ADD44860.1"/>
    <property type="molecule type" value="Genomic_DNA"/>
</dbReference>
<dbReference type="SUPFAM" id="SSF81343">
    <property type="entry name" value="Fumarate reductase respiratory complex transmembrane subunits"/>
    <property type="match status" value="1"/>
</dbReference>
<gene>
    <name evidence="2" type="ordered locus">Snas_5226</name>
</gene>
<dbReference type="InterPro" id="IPR011138">
    <property type="entry name" value="Cytochrome_b-558"/>
</dbReference>
<sequence length="232" mass="25428">MALDTRSKRPPVAVTLWKATIGKKIIMALTGLIMIGYLVLHMAGNLKIFSGAKKFNDYSHWLRTFGEPVLPYEGFLWILRVVLLGSVIAHIAAAVALTHRSHQPHRASKKKVLGRNYVTFTMRSGGVILALFVVWHVLDLTTLTVNTRAQAGHPYENLVASFSTWYGNVIYLVAVTAVGFHLWFGTWHAAQTLGVSDAARMRLIRQVAAILATVIAVGFALAPISVMAGVVQ</sequence>
<dbReference type="OrthoDB" id="9788081at2"/>
<dbReference type="RefSeq" id="WP_013020431.1">
    <property type="nucleotide sequence ID" value="NC_013947.1"/>
</dbReference>
<reference evidence="2 3" key="1">
    <citation type="journal article" date="2009" name="Stand. Genomic Sci.">
        <title>Complete genome sequence of Stackebrandtia nassauensis type strain (LLR-40K-21).</title>
        <authorList>
            <person name="Munk C."/>
            <person name="Lapidus A."/>
            <person name="Copeland A."/>
            <person name="Jando M."/>
            <person name="Mayilraj S."/>
            <person name="Glavina Del Rio T."/>
            <person name="Nolan M."/>
            <person name="Chen F."/>
            <person name="Lucas S."/>
            <person name="Tice H."/>
            <person name="Cheng J.F."/>
            <person name="Han C."/>
            <person name="Detter J.C."/>
            <person name="Bruce D."/>
            <person name="Goodwin L."/>
            <person name="Chain P."/>
            <person name="Pitluck S."/>
            <person name="Goker M."/>
            <person name="Ovchinikova G."/>
            <person name="Pati A."/>
            <person name="Ivanova N."/>
            <person name="Mavromatis K."/>
            <person name="Chen A."/>
            <person name="Palaniappan K."/>
            <person name="Land M."/>
            <person name="Hauser L."/>
            <person name="Chang Y.J."/>
            <person name="Jeffries C.D."/>
            <person name="Bristow J."/>
            <person name="Eisen J.A."/>
            <person name="Markowitz V."/>
            <person name="Hugenholtz P."/>
            <person name="Kyrpides N.C."/>
            <person name="Klenk H.P."/>
        </authorList>
    </citation>
    <scope>NUCLEOTIDE SEQUENCE [LARGE SCALE GENOMIC DNA]</scope>
    <source>
        <strain evidence="3">DSM 44728 / CIP 108903 / NRRL B-16338 / NBRC 102104 / LLR-40K-21</strain>
    </source>
</reference>
<proteinExistence type="predicted"/>
<keyword evidence="3" id="KW-1185">Reference proteome</keyword>
<dbReference type="GO" id="GO:0016020">
    <property type="term" value="C:membrane"/>
    <property type="evidence" value="ECO:0007669"/>
    <property type="project" value="InterPro"/>
</dbReference>
<feature type="transmembrane region" description="Helical" evidence="1">
    <location>
        <begin position="165"/>
        <end position="186"/>
    </location>
</feature>
<dbReference type="eggNOG" id="ENOG502Z7U4">
    <property type="taxonomic scope" value="Bacteria"/>
</dbReference>
<keyword evidence="1" id="KW-1133">Transmembrane helix</keyword>
<dbReference type="CDD" id="cd03498">
    <property type="entry name" value="SQR_TypeB_2_TM"/>
    <property type="match status" value="1"/>
</dbReference>
<evidence type="ECO:0000313" key="3">
    <source>
        <dbReference type="Proteomes" id="UP000000844"/>
    </source>
</evidence>
<dbReference type="STRING" id="446470.Snas_5226"/>
<keyword evidence="1" id="KW-0472">Membrane</keyword>
<dbReference type="AlphaFoldDB" id="D3QBX1"/>
<evidence type="ECO:0000256" key="1">
    <source>
        <dbReference type="SAM" id="Phobius"/>
    </source>
</evidence>
<feature type="transmembrane region" description="Helical" evidence="1">
    <location>
        <begin position="117"/>
        <end position="138"/>
    </location>
</feature>
<dbReference type="KEGG" id="sna:Snas_5226"/>
<dbReference type="NCBIfam" id="TIGR02046">
    <property type="entry name" value="sdhC_b558_fam"/>
    <property type="match status" value="1"/>
</dbReference>